<evidence type="ECO:0000256" key="1">
    <source>
        <dbReference type="ARBA" id="ARBA00001946"/>
    </source>
</evidence>
<gene>
    <name evidence="6" type="ORF">SAMN05443432_10884</name>
</gene>
<evidence type="ECO:0000256" key="2">
    <source>
        <dbReference type="ARBA" id="ARBA00022723"/>
    </source>
</evidence>
<dbReference type="InterPro" id="IPR015797">
    <property type="entry name" value="NUDIX_hydrolase-like_dom_sf"/>
</dbReference>
<accession>A0A1M7J8C6</accession>
<evidence type="ECO:0000313" key="7">
    <source>
        <dbReference type="Proteomes" id="UP000322545"/>
    </source>
</evidence>
<dbReference type="Pfam" id="PF00293">
    <property type="entry name" value="NUDIX"/>
    <property type="match status" value="1"/>
</dbReference>
<dbReference type="PANTHER" id="PTHR12629">
    <property type="entry name" value="DIPHOSPHOINOSITOL POLYPHOSPHATE PHOSPHOHYDROLASE"/>
    <property type="match status" value="1"/>
</dbReference>
<dbReference type="Gene3D" id="3.90.79.10">
    <property type="entry name" value="Nucleoside Triphosphate Pyrophosphohydrolase"/>
    <property type="match status" value="1"/>
</dbReference>
<keyword evidence="7" id="KW-1185">Reference proteome</keyword>
<dbReference type="Proteomes" id="UP000322545">
    <property type="component" value="Unassembled WGS sequence"/>
</dbReference>
<evidence type="ECO:0000256" key="3">
    <source>
        <dbReference type="ARBA" id="ARBA00022801"/>
    </source>
</evidence>
<dbReference type="InterPro" id="IPR000086">
    <property type="entry name" value="NUDIX_hydrolase_dom"/>
</dbReference>
<protein>
    <submittedName>
        <fullName evidence="6">8-oxo-dGTP pyrophosphatase MutT, NUDIX family</fullName>
    </submittedName>
</protein>
<keyword evidence="4" id="KW-0460">Magnesium</keyword>
<name>A0A1M7J8C6_9RHOB</name>
<dbReference type="PANTHER" id="PTHR12629:SF0">
    <property type="entry name" value="DIPHOSPHOINOSITOL-POLYPHOSPHATE DIPHOSPHATASE"/>
    <property type="match status" value="1"/>
</dbReference>
<keyword evidence="2" id="KW-0479">Metal-binding</keyword>
<feature type="domain" description="Nudix hydrolase" evidence="5">
    <location>
        <begin position="1"/>
        <end position="112"/>
    </location>
</feature>
<dbReference type="AlphaFoldDB" id="A0A1M7J8C6"/>
<reference evidence="6 7" key="1">
    <citation type="submission" date="2016-11" db="EMBL/GenBank/DDBJ databases">
        <authorList>
            <person name="Varghese N."/>
            <person name="Submissions S."/>
        </authorList>
    </citation>
    <scope>NUCLEOTIDE SEQUENCE [LARGE SCALE GENOMIC DNA]</scope>
    <source>
        <strain evidence="6 7">DSM 28249</strain>
    </source>
</reference>
<keyword evidence="3" id="KW-0378">Hydrolase</keyword>
<proteinExistence type="predicted"/>
<evidence type="ECO:0000256" key="4">
    <source>
        <dbReference type="ARBA" id="ARBA00022842"/>
    </source>
</evidence>
<sequence length="112" mass="12736">MITSRDTGRWILPKGWLEKDMSPAQSAQKEAWEEAGVKSGVLHETGLGKFCYEKSAEDGCDLLVEVEVFRLDVTEMADDFPEAHERERGWFRPSDAAEAVQEPELKKILLRL</sequence>
<evidence type="ECO:0000313" key="6">
    <source>
        <dbReference type="EMBL" id="SHM49244.1"/>
    </source>
</evidence>
<dbReference type="GO" id="GO:0005737">
    <property type="term" value="C:cytoplasm"/>
    <property type="evidence" value="ECO:0007669"/>
    <property type="project" value="TreeGrafter"/>
</dbReference>
<organism evidence="6 7">
    <name type="scientific">Roseovarius litoreus</name>
    <dbReference type="NCBI Taxonomy" id="1155722"/>
    <lineage>
        <taxon>Bacteria</taxon>
        <taxon>Pseudomonadati</taxon>
        <taxon>Pseudomonadota</taxon>
        <taxon>Alphaproteobacteria</taxon>
        <taxon>Rhodobacterales</taxon>
        <taxon>Roseobacteraceae</taxon>
        <taxon>Roseovarius</taxon>
    </lineage>
</organism>
<evidence type="ECO:0000259" key="5">
    <source>
        <dbReference type="PROSITE" id="PS51462"/>
    </source>
</evidence>
<dbReference type="GO" id="GO:0016462">
    <property type="term" value="F:pyrophosphatase activity"/>
    <property type="evidence" value="ECO:0007669"/>
    <property type="project" value="InterPro"/>
</dbReference>
<dbReference type="GO" id="GO:0046872">
    <property type="term" value="F:metal ion binding"/>
    <property type="evidence" value="ECO:0007669"/>
    <property type="project" value="UniProtKB-KW"/>
</dbReference>
<dbReference type="CDD" id="cd04666">
    <property type="entry name" value="NUDIX_DIPP2_like_Nudt4"/>
    <property type="match status" value="1"/>
</dbReference>
<comment type="cofactor">
    <cofactor evidence="1">
        <name>Mg(2+)</name>
        <dbReference type="ChEBI" id="CHEBI:18420"/>
    </cofactor>
</comment>
<dbReference type="SUPFAM" id="SSF55811">
    <property type="entry name" value="Nudix"/>
    <property type="match status" value="1"/>
</dbReference>
<dbReference type="EMBL" id="FRCB01000008">
    <property type="protein sequence ID" value="SHM49244.1"/>
    <property type="molecule type" value="Genomic_DNA"/>
</dbReference>
<dbReference type="InterPro" id="IPR047198">
    <property type="entry name" value="DDP-like_NUDIX"/>
</dbReference>
<dbReference type="PROSITE" id="PS51462">
    <property type="entry name" value="NUDIX"/>
    <property type="match status" value="1"/>
</dbReference>